<dbReference type="AlphaFoldDB" id="D3V779"/>
<dbReference type="EMBL" id="FN667741">
    <property type="protein sequence ID" value="CBJ83508.1"/>
    <property type="molecule type" value="Genomic_DNA"/>
</dbReference>
<dbReference type="KEGG" id="xbo:XBJ1_4405"/>
<accession>D3V779</accession>
<reference evidence="2 3" key="1">
    <citation type="journal article" date="2011" name="PLoS ONE">
        <title>The entomopathogenic bacterial endosymbionts xenorhabdus and photorhabdus: convergent lifestyles from divergent genomes.</title>
        <authorList>
            <person name="Chaston J.M."/>
            <person name="Suen G."/>
            <person name="Tucker S.L."/>
            <person name="Andersen A.W."/>
            <person name="Bhasin A."/>
            <person name="Bode E."/>
            <person name="Bode H.B."/>
            <person name="Brachmann A.O."/>
            <person name="Cowles C.E."/>
            <person name="Cowles K.N."/>
            <person name="Darby C."/>
            <person name="de Leon L."/>
            <person name="Drace K."/>
            <person name="Du Z."/>
            <person name="Givaudan A."/>
            <person name="Herbert Tran E.E."/>
            <person name="Jewell K.A."/>
            <person name="Knack J.J."/>
            <person name="Krasomil-Osterfeld K.C."/>
            <person name="Kukor R."/>
            <person name="Lanois A."/>
            <person name="Latreille P."/>
            <person name="Leimgruber N.K."/>
            <person name="Lipke C.M."/>
            <person name="Liu R."/>
            <person name="Lu X."/>
            <person name="Martens E.C."/>
            <person name="Marri P.R."/>
            <person name="Medigue C."/>
            <person name="Menard M.L."/>
            <person name="Miller N.M."/>
            <person name="Morales-Soto N."/>
            <person name="Norton S."/>
            <person name="Ogier J.C."/>
            <person name="Orchard S.S."/>
            <person name="Park D."/>
            <person name="Park Y."/>
            <person name="Qurollo B.A."/>
            <person name="Sugar D.R."/>
            <person name="Richards G.R."/>
            <person name="Rouy Z."/>
            <person name="Slominski B."/>
            <person name="Slominski K."/>
            <person name="Snyder H."/>
            <person name="Tjaden B.C."/>
            <person name="van der Hoeven R."/>
            <person name="Welch R.D."/>
            <person name="Wheeler C."/>
            <person name="Xiang B."/>
            <person name="Barbazuk B."/>
            <person name="Gaudriault S."/>
            <person name="Goodner B."/>
            <person name="Slater S.C."/>
            <person name="Forst S."/>
            <person name="Goldman B.S."/>
            <person name="Goodrich-Blair H."/>
        </authorList>
    </citation>
    <scope>NUCLEOTIDE SEQUENCE [LARGE SCALE GENOMIC DNA]</scope>
    <source>
        <strain evidence="2 3">SS-2004</strain>
    </source>
</reference>
<evidence type="ECO:0000256" key="1">
    <source>
        <dbReference type="SAM" id="Phobius"/>
    </source>
</evidence>
<protein>
    <submittedName>
        <fullName evidence="2">Uncharacterized protein</fullName>
    </submittedName>
</protein>
<dbReference type="STRING" id="406818.XBJ1_4405"/>
<organism evidence="2 3">
    <name type="scientific">Xenorhabdus bovienii (strain SS-2004)</name>
    <name type="common">Xenorhabdus nematophila subsp. bovienii</name>
    <dbReference type="NCBI Taxonomy" id="406818"/>
    <lineage>
        <taxon>Bacteria</taxon>
        <taxon>Pseudomonadati</taxon>
        <taxon>Pseudomonadota</taxon>
        <taxon>Gammaproteobacteria</taxon>
        <taxon>Enterobacterales</taxon>
        <taxon>Morganellaceae</taxon>
        <taxon>Xenorhabdus</taxon>
    </lineage>
</organism>
<proteinExistence type="predicted"/>
<dbReference type="Proteomes" id="UP000002045">
    <property type="component" value="Chromosome"/>
</dbReference>
<evidence type="ECO:0000313" key="3">
    <source>
        <dbReference type="Proteomes" id="UP000002045"/>
    </source>
</evidence>
<feature type="transmembrane region" description="Helical" evidence="1">
    <location>
        <begin position="12"/>
        <end position="32"/>
    </location>
</feature>
<evidence type="ECO:0000313" key="2">
    <source>
        <dbReference type="EMBL" id="CBJ83508.1"/>
    </source>
</evidence>
<keyword evidence="1" id="KW-0812">Transmembrane</keyword>
<name>D3V779_XENBS</name>
<gene>
    <name evidence="2" type="ordered locus">XBJ1_4405</name>
</gene>
<keyword evidence="1" id="KW-0472">Membrane</keyword>
<sequence>MLMFQRTMPKMALFSVLFIAVLFIAIDFWLFISNNVSLVSWFFDV</sequence>
<keyword evidence="1" id="KW-1133">Transmembrane helix</keyword>
<dbReference type="HOGENOM" id="CLU_3334964_0_0_6"/>